<organism evidence="1 2">
    <name type="scientific">Entomophthora muscae</name>
    <dbReference type="NCBI Taxonomy" id="34485"/>
    <lineage>
        <taxon>Eukaryota</taxon>
        <taxon>Fungi</taxon>
        <taxon>Fungi incertae sedis</taxon>
        <taxon>Zoopagomycota</taxon>
        <taxon>Entomophthoromycotina</taxon>
        <taxon>Entomophthoromycetes</taxon>
        <taxon>Entomophthorales</taxon>
        <taxon>Entomophthoraceae</taxon>
        <taxon>Entomophthora</taxon>
    </lineage>
</organism>
<evidence type="ECO:0000313" key="1">
    <source>
        <dbReference type="EMBL" id="KAJ9090399.1"/>
    </source>
</evidence>
<proteinExistence type="predicted"/>
<comment type="caution">
    <text evidence="1">The sequence shown here is derived from an EMBL/GenBank/DDBJ whole genome shotgun (WGS) entry which is preliminary data.</text>
</comment>
<protein>
    <submittedName>
        <fullName evidence="1">Uncharacterized protein</fullName>
    </submittedName>
</protein>
<gene>
    <name evidence="1" type="ORF">DSO57_1002711</name>
</gene>
<sequence>MPFTGDTHQLDRTKNWVSQSHNGEDPNAYINDKIWSLSTEFHDSGLNNLESFSRRPSNFEDWEPQFHQTNLNAFPTDSLASDTILPTFSPPGNTLSDINMLPPNWCKKITSTGRVYYFNMITDESGWEHPNEGTYQQNVSKRLGARRFSQASQTSGLTTSSEVSYMNVIPAKVHRTILFNPTAKVESNFSWDGISSNVVCAVHSLIYATKRQSKSRYLSATSKIVEAIRHMLLASGTAEKDAPVFKSHHLLQGYHRQILTSLCDLILLAKVASGIWPPPDLSQRLENEAIAILVATRHFVQTAQLSSVGLRPRKPAEKSSRDYRRQNHRIPDKPLHLFPLPGSSKNRSQSNGSAGLKPSESRRGSHDLGSDVSGEPPRSSSSDILTRFDTAVRSIGIAIECLNDRVTQSSEIDQQLITLVKLVIKEVGQFIGLMDLFSLEGVSDEVAAMFKSYRQTLYDNLSLLVLVTQAVTESYSSNGAGSADQILVTANRIEKSLNDVLVAIKFALEERDLKDYLELRRKLSSFSQIIHGFPPPGSAAVDVAPPLRRCFSLTSLASSVASAPPPSRLNAKGSLLSMVDSSGESEEEFENEEGTEESTSSEIISRVDSSRKARKGRSEKFRKILGSDAPFPHEKGKSSNKEAEEKPWFLGHDYSPEDLVFEQGKVRGGTITGLVECLTFHDNWDPNFMATFLLTYRSFVGTSELFRLLFRRFSLEPPAGLAPGEFEVWHEKKLTPIRLRVFNILKTWVETYFQENEDMEALEELRRFAATTVNEALPSVSEQLLRHIEKRVSLTSSSFKKMVKKTQEEPLPIVPKNYTSLLDMDPLEIARQLTLIDSHLFNQIKPVECLNKAWSSKDANAPNVKAMIHMSTQISNWLAFTILSESNLRIRAQYIKYFIAVAERCYSLHNFNTLMSLIAGFNTTPIHRLKRTWELVNARSLQALETIKSVMDSGRNFSTYREQLHSVNPPCVPFLGLYLTDLTFIFDGNSDNLKKSDLINFYKQARSADLIREIQQYQNSTYYLKKLPKLQDYLREKMDNNISDTQLYDRSIELEPREREEEKIARLLQESGFL</sequence>
<dbReference type="EMBL" id="QTSX02000006">
    <property type="protein sequence ID" value="KAJ9090399.1"/>
    <property type="molecule type" value="Genomic_DNA"/>
</dbReference>
<evidence type="ECO:0000313" key="2">
    <source>
        <dbReference type="Proteomes" id="UP001165960"/>
    </source>
</evidence>
<keyword evidence="2" id="KW-1185">Reference proteome</keyword>
<name>A0ACC2UTF3_9FUNG</name>
<dbReference type="Proteomes" id="UP001165960">
    <property type="component" value="Unassembled WGS sequence"/>
</dbReference>
<accession>A0ACC2UTF3</accession>
<reference evidence="1" key="1">
    <citation type="submission" date="2022-04" db="EMBL/GenBank/DDBJ databases">
        <title>Genome of the entomopathogenic fungus Entomophthora muscae.</title>
        <authorList>
            <person name="Elya C."/>
            <person name="Lovett B.R."/>
            <person name="Lee E."/>
            <person name="Macias A.M."/>
            <person name="Hajek A.E."/>
            <person name="De Bivort B.L."/>
            <person name="Kasson M.T."/>
            <person name="De Fine Licht H.H."/>
            <person name="Stajich J.E."/>
        </authorList>
    </citation>
    <scope>NUCLEOTIDE SEQUENCE</scope>
    <source>
        <strain evidence="1">Berkeley</strain>
    </source>
</reference>